<gene>
    <name evidence="8" type="ORF">EDD80_1033</name>
</gene>
<dbReference type="PANTHER" id="PTHR33452:SF1">
    <property type="entry name" value="INNER MEMBRANE PROTEIN YPHA-RELATED"/>
    <property type="match status" value="1"/>
</dbReference>
<keyword evidence="4 7" id="KW-0812">Transmembrane</keyword>
<sequence>MNMIHKLELWGDTHHPVWLDFVRIFLGVIILMKGIYFLNNSDAVQAVMESRFGFMGWMSIHYVAFAHLVGGVLIFFGLLTRLAAAVQIPILIGAVFFVNITRGLSAVNSELWLSILVLLLLILFLVAGSGPLSLDQWFKTHKDR</sequence>
<reference evidence="8 9" key="1">
    <citation type="submission" date="2019-03" db="EMBL/GenBank/DDBJ databases">
        <title>Genomic Encyclopedia of Type Strains, Phase IV (KMG-IV): sequencing the most valuable type-strain genomes for metagenomic binning, comparative biology and taxonomic classification.</title>
        <authorList>
            <person name="Goeker M."/>
        </authorList>
    </citation>
    <scope>NUCLEOTIDE SEQUENCE [LARGE SCALE GENOMIC DNA]</scope>
    <source>
        <strain evidence="8 9">DSM 21100</strain>
    </source>
</reference>
<evidence type="ECO:0000256" key="4">
    <source>
        <dbReference type="ARBA" id="ARBA00022692"/>
    </source>
</evidence>
<organism evidence="8 9">
    <name type="scientific">Anseongella ginsenosidimutans</name>
    <dbReference type="NCBI Taxonomy" id="496056"/>
    <lineage>
        <taxon>Bacteria</taxon>
        <taxon>Pseudomonadati</taxon>
        <taxon>Bacteroidota</taxon>
        <taxon>Sphingobacteriia</taxon>
        <taxon>Sphingobacteriales</taxon>
        <taxon>Sphingobacteriaceae</taxon>
        <taxon>Anseongella</taxon>
    </lineage>
</organism>
<comment type="similarity">
    <text evidence="2">Belongs to the DoxX family.</text>
</comment>
<dbReference type="InterPro" id="IPR032808">
    <property type="entry name" value="DoxX"/>
</dbReference>
<feature type="transmembrane region" description="Helical" evidence="7">
    <location>
        <begin position="21"/>
        <end position="39"/>
    </location>
</feature>
<comment type="subcellular location">
    <subcellularLocation>
        <location evidence="1">Cell membrane</location>
        <topology evidence="1">Multi-pass membrane protein</topology>
    </subcellularLocation>
</comment>
<keyword evidence="3" id="KW-1003">Cell membrane</keyword>
<feature type="transmembrane region" description="Helical" evidence="7">
    <location>
        <begin position="86"/>
        <end position="105"/>
    </location>
</feature>
<evidence type="ECO:0000256" key="1">
    <source>
        <dbReference type="ARBA" id="ARBA00004651"/>
    </source>
</evidence>
<dbReference type="EMBL" id="SMAD01000003">
    <property type="protein sequence ID" value="TCS88142.1"/>
    <property type="molecule type" value="Genomic_DNA"/>
</dbReference>
<accession>A0A4V2UTX1</accession>
<dbReference type="GO" id="GO:0005886">
    <property type="term" value="C:plasma membrane"/>
    <property type="evidence" value="ECO:0007669"/>
    <property type="project" value="UniProtKB-SubCell"/>
</dbReference>
<dbReference type="PANTHER" id="PTHR33452">
    <property type="entry name" value="OXIDOREDUCTASE CATD-RELATED"/>
    <property type="match status" value="1"/>
</dbReference>
<evidence type="ECO:0000313" key="8">
    <source>
        <dbReference type="EMBL" id="TCS88142.1"/>
    </source>
</evidence>
<evidence type="ECO:0000256" key="6">
    <source>
        <dbReference type="ARBA" id="ARBA00023136"/>
    </source>
</evidence>
<feature type="transmembrane region" description="Helical" evidence="7">
    <location>
        <begin position="111"/>
        <end position="134"/>
    </location>
</feature>
<evidence type="ECO:0000256" key="5">
    <source>
        <dbReference type="ARBA" id="ARBA00022989"/>
    </source>
</evidence>
<comment type="caution">
    <text evidence="8">The sequence shown here is derived from an EMBL/GenBank/DDBJ whole genome shotgun (WGS) entry which is preliminary data.</text>
</comment>
<evidence type="ECO:0000313" key="9">
    <source>
        <dbReference type="Proteomes" id="UP000295807"/>
    </source>
</evidence>
<dbReference type="InterPro" id="IPR051907">
    <property type="entry name" value="DoxX-like_oxidoreductase"/>
</dbReference>
<dbReference type="AlphaFoldDB" id="A0A4V2UTX1"/>
<keyword evidence="9" id="KW-1185">Reference proteome</keyword>
<evidence type="ECO:0000256" key="3">
    <source>
        <dbReference type="ARBA" id="ARBA00022475"/>
    </source>
</evidence>
<name>A0A4V2UTX1_9SPHI</name>
<evidence type="ECO:0000256" key="7">
    <source>
        <dbReference type="SAM" id="Phobius"/>
    </source>
</evidence>
<keyword evidence="5 7" id="KW-1133">Transmembrane helix</keyword>
<dbReference type="Pfam" id="PF07681">
    <property type="entry name" value="DoxX"/>
    <property type="match status" value="1"/>
</dbReference>
<protein>
    <submittedName>
        <fullName evidence="8">Putative membrane protein YphA (DoxX/SURF4 family)</fullName>
    </submittedName>
</protein>
<dbReference type="Proteomes" id="UP000295807">
    <property type="component" value="Unassembled WGS sequence"/>
</dbReference>
<keyword evidence="6 7" id="KW-0472">Membrane</keyword>
<feature type="transmembrane region" description="Helical" evidence="7">
    <location>
        <begin position="59"/>
        <end position="79"/>
    </location>
</feature>
<dbReference type="OrthoDB" id="680764at2"/>
<dbReference type="RefSeq" id="WP_132128380.1">
    <property type="nucleotide sequence ID" value="NZ_CP042432.1"/>
</dbReference>
<proteinExistence type="inferred from homology"/>
<evidence type="ECO:0000256" key="2">
    <source>
        <dbReference type="ARBA" id="ARBA00006679"/>
    </source>
</evidence>